<keyword evidence="3" id="KW-0633">Potassium transport</keyword>
<evidence type="ECO:0000256" key="5">
    <source>
        <dbReference type="ARBA" id="ARBA00022826"/>
    </source>
</evidence>
<keyword evidence="5" id="KW-0631">Potassium channel</keyword>
<feature type="domain" description="Potassium channel" evidence="13">
    <location>
        <begin position="113"/>
        <end position="194"/>
    </location>
</feature>
<keyword evidence="8" id="KW-0406">Ion transport</keyword>
<dbReference type="Pfam" id="PF07885">
    <property type="entry name" value="Ion_trans_2"/>
    <property type="match status" value="1"/>
</dbReference>
<evidence type="ECO:0000256" key="3">
    <source>
        <dbReference type="ARBA" id="ARBA00022538"/>
    </source>
</evidence>
<evidence type="ECO:0000259" key="13">
    <source>
        <dbReference type="Pfam" id="PF07885"/>
    </source>
</evidence>
<evidence type="ECO:0000256" key="8">
    <source>
        <dbReference type="ARBA" id="ARBA00023065"/>
    </source>
</evidence>
<dbReference type="EMBL" id="CP016809">
    <property type="protein sequence ID" value="ANY74483.1"/>
    <property type="molecule type" value="Genomic_DNA"/>
</dbReference>
<feature type="transmembrane region" description="Helical" evidence="12">
    <location>
        <begin position="64"/>
        <end position="84"/>
    </location>
</feature>
<dbReference type="AlphaFoldDB" id="A0A1B2E3E9"/>
<dbReference type="RefSeq" id="WP_099478464.1">
    <property type="nucleotide sequence ID" value="NZ_CP016809.1"/>
</dbReference>
<feature type="transmembrane region" description="Helical" evidence="12">
    <location>
        <begin position="32"/>
        <end position="52"/>
    </location>
</feature>
<comment type="subcellular location">
    <subcellularLocation>
        <location evidence="1">Membrane</location>
        <topology evidence="1">Multi-pass membrane protein</topology>
    </subcellularLocation>
</comment>
<keyword evidence="10" id="KW-0407">Ion channel</keyword>
<evidence type="ECO:0000256" key="1">
    <source>
        <dbReference type="ARBA" id="ARBA00004141"/>
    </source>
</evidence>
<dbReference type="PANTHER" id="PTHR10027">
    <property type="entry name" value="CALCIUM-ACTIVATED POTASSIUM CHANNEL ALPHA CHAIN"/>
    <property type="match status" value="1"/>
</dbReference>
<feature type="region of interest" description="Disordered" evidence="11">
    <location>
        <begin position="206"/>
        <end position="231"/>
    </location>
</feature>
<keyword evidence="4 12" id="KW-0812">Transmembrane</keyword>
<name>A0A1B2E3E9_9BACL</name>
<keyword evidence="6" id="KW-0630">Potassium</keyword>
<evidence type="ECO:0000256" key="12">
    <source>
        <dbReference type="SAM" id="Phobius"/>
    </source>
</evidence>
<feature type="transmembrane region" description="Helical" evidence="12">
    <location>
        <begin position="104"/>
        <end position="122"/>
    </location>
</feature>
<dbReference type="SUPFAM" id="SSF81324">
    <property type="entry name" value="Voltage-gated potassium channels"/>
    <property type="match status" value="1"/>
</dbReference>
<feature type="transmembrane region" description="Helical" evidence="12">
    <location>
        <begin position="6"/>
        <end position="23"/>
    </location>
</feature>
<feature type="transmembrane region" description="Helical" evidence="12">
    <location>
        <begin position="142"/>
        <end position="160"/>
    </location>
</feature>
<accession>A0A1B2E3E9</accession>
<organism evidence="14">
    <name type="scientific">Paenibacillus ihbetae</name>
    <dbReference type="NCBI Taxonomy" id="1870820"/>
    <lineage>
        <taxon>Bacteria</taxon>
        <taxon>Bacillati</taxon>
        <taxon>Bacillota</taxon>
        <taxon>Bacilli</taxon>
        <taxon>Bacillales</taxon>
        <taxon>Paenibacillaceae</taxon>
        <taxon>Paenibacillus</taxon>
    </lineage>
</organism>
<evidence type="ECO:0000256" key="7">
    <source>
        <dbReference type="ARBA" id="ARBA00022989"/>
    </source>
</evidence>
<keyword evidence="2" id="KW-0813">Transport</keyword>
<dbReference type="GO" id="GO:0016020">
    <property type="term" value="C:membrane"/>
    <property type="evidence" value="ECO:0007669"/>
    <property type="project" value="UniProtKB-SubCell"/>
</dbReference>
<dbReference type="Gene3D" id="1.10.287.70">
    <property type="match status" value="1"/>
</dbReference>
<keyword evidence="7 12" id="KW-1133">Transmembrane helix</keyword>
<dbReference type="InterPro" id="IPR013099">
    <property type="entry name" value="K_chnl_dom"/>
</dbReference>
<evidence type="ECO:0000256" key="10">
    <source>
        <dbReference type="ARBA" id="ARBA00023303"/>
    </source>
</evidence>
<evidence type="ECO:0000256" key="2">
    <source>
        <dbReference type="ARBA" id="ARBA00022448"/>
    </source>
</evidence>
<protein>
    <submittedName>
        <fullName evidence="14">Ion transporter</fullName>
    </submittedName>
</protein>
<evidence type="ECO:0000313" key="14">
    <source>
        <dbReference type="EMBL" id="ANY74483.1"/>
    </source>
</evidence>
<keyword evidence="9 12" id="KW-0472">Membrane</keyword>
<evidence type="ECO:0000256" key="6">
    <source>
        <dbReference type="ARBA" id="ARBA00022958"/>
    </source>
</evidence>
<feature type="transmembrane region" description="Helical" evidence="12">
    <location>
        <begin position="172"/>
        <end position="195"/>
    </location>
</feature>
<evidence type="ECO:0000256" key="9">
    <source>
        <dbReference type="ARBA" id="ARBA00023136"/>
    </source>
</evidence>
<dbReference type="PANTHER" id="PTHR10027:SF10">
    <property type="entry name" value="SLOWPOKE 2, ISOFORM D"/>
    <property type="match status" value="1"/>
</dbReference>
<evidence type="ECO:0000256" key="4">
    <source>
        <dbReference type="ARBA" id="ARBA00022692"/>
    </source>
</evidence>
<proteinExistence type="predicted"/>
<dbReference type="GO" id="GO:0005267">
    <property type="term" value="F:potassium channel activity"/>
    <property type="evidence" value="ECO:0007669"/>
    <property type="project" value="UniProtKB-KW"/>
</dbReference>
<dbReference type="InterPro" id="IPR047871">
    <property type="entry name" value="K_chnl_Slo-like"/>
</dbReference>
<dbReference type="KEGG" id="pib:BBD41_18975"/>
<sequence>MSWWMWLLNLVGLVGLIYAFYMMDKKWSSRPLLLAPLLIYVLVSVEDLLGWIDLMKIVPGEGGMRALIVIFSLCSVVFYVLYIFDKIADSVNRHVDMKTTLVRISLAAAMCILFFTLVYMSIYKLFGGVSFEGDNLGEDPLSQFVTFLYFSMATFVTVGYGDVSPVDNTSRLVVILEIAFSFITVAYALSMLGTLRQIFKPGSDQPEIYSTEEGGEPGTAAPPHRRKHYTR</sequence>
<gene>
    <name evidence="14" type="ORF">BBD41_18975</name>
</gene>
<reference evidence="14" key="1">
    <citation type="submission" date="2016-08" db="EMBL/GenBank/DDBJ databases">
        <title>Complete Genome Seqeunce of Paenibacillus sp. nov. IHBB 9852 from high altitute lake of Indian trans-Himalayas.</title>
        <authorList>
            <person name="Kiran S."/>
            <person name="Swarnkar M.K."/>
            <person name="Rana A."/>
            <person name="Tewari R."/>
            <person name="Gulati A."/>
        </authorList>
    </citation>
    <scope>NUCLEOTIDE SEQUENCE [LARGE SCALE GENOMIC DNA]</scope>
    <source>
        <strain evidence="14">IHBB 9852</strain>
    </source>
</reference>
<evidence type="ECO:0000256" key="11">
    <source>
        <dbReference type="SAM" id="MobiDB-lite"/>
    </source>
</evidence>